<sequence length="498" mass="52165">MSLYGDLPSAKDDDAGDVKPIKGWVASAQKLQPSWKKPGSVLAPPSVTRGGRGPAGGRTPTAAGRGGGRGPPPASLPAAANIVNIHASPAGQQHHQQQQQRGSAFSFFTAANGQALQDEYDPAKPNDFEELIKQRQRQQREAEEEAERLARLREVQQEIERRKQEQAEAAAFIAAAARPPPGSENQLNQQQQQPIKPEDEDADAEFAYQGPMGGLGSSSSNAAAAAAAAAGLGSSSNAASGDAAAADDDEYERERQRRLKMSGDDAFRARGRLGGAGPPPSSSSSGSFGGLPGLSGPPAAAAAAAAAPPFMQQQQQQPGKGMGLAQKLLEKMGWREGQGLGRHRQGMATPLVAQKTAANAGVIVNAAGGQPSQSGDRLRGGSAFVGVPGRVVVLRNMVGPGEVDEDLEEEVGTELTKYGTVTDVMIFEVTTPGWPAEEAVRIFAQFDRTEAATRALVDLQGRFFGGRQVRAAFFSEERFEKQQLAPQPGEFGEGSSTA</sequence>
<dbReference type="SUPFAM" id="SSF54928">
    <property type="entry name" value="RNA-binding domain, RBD"/>
    <property type="match status" value="1"/>
</dbReference>
<keyword evidence="1 2" id="KW-0694">RNA-binding</keyword>
<dbReference type="Proteomes" id="UP001244341">
    <property type="component" value="Chromosome 13b"/>
</dbReference>
<evidence type="ECO:0000256" key="1">
    <source>
        <dbReference type="PIRNR" id="PIRNR031066"/>
    </source>
</evidence>
<dbReference type="InterPro" id="IPR035979">
    <property type="entry name" value="RBD_domain_sf"/>
</dbReference>
<feature type="compositionally biased region" description="Basic and acidic residues" evidence="3">
    <location>
        <begin position="121"/>
        <end position="166"/>
    </location>
</feature>
<dbReference type="InterPro" id="IPR012677">
    <property type="entry name" value="Nucleotide-bd_a/b_plait_sf"/>
</dbReference>
<dbReference type="PANTHER" id="PTHR13288">
    <property type="entry name" value="SPLICING FACTOR 45 SPF45"/>
    <property type="match status" value="1"/>
</dbReference>
<organism evidence="6 7">
    <name type="scientific">Tetradesmus obliquus</name>
    <name type="common">Green alga</name>
    <name type="synonym">Acutodesmus obliquus</name>
    <dbReference type="NCBI Taxonomy" id="3088"/>
    <lineage>
        <taxon>Eukaryota</taxon>
        <taxon>Viridiplantae</taxon>
        <taxon>Chlorophyta</taxon>
        <taxon>core chlorophytes</taxon>
        <taxon>Chlorophyceae</taxon>
        <taxon>CS clade</taxon>
        <taxon>Sphaeropleales</taxon>
        <taxon>Scenedesmaceae</taxon>
        <taxon>Tetradesmus</taxon>
    </lineage>
</organism>
<keyword evidence="7" id="KW-1185">Reference proteome</keyword>
<evidence type="ECO:0000313" key="7">
    <source>
        <dbReference type="Proteomes" id="UP001244341"/>
    </source>
</evidence>
<evidence type="ECO:0000256" key="3">
    <source>
        <dbReference type="SAM" id="MobiDB-lite"/>
    </source>
</evidence>
<feature type="domain" description="G-patch" evidence="5">
    <location>
        <begin position="321"/>
        <end position="367"/>
    </location>
</feature>
<dbReference type="EMBL" id="CP126220">
    <property type="protein sequence ID" value="WIA21741.1"/>
    <property type="molecule type" value="Genomic_DNA"/>
</dbReference>
<protein>
    <recommendedName>
        <fullName evidence="8">G-patch domain-containing protein</fullName>
    </recommendedName>
</protein>
<dbReference type="InterPro" id="IPR003954">
    <property type="entry name" value="RRM_euk-type"/>
</dbReference>
<feature type="compositionally biased region" description="Low complexity" evidence="3">
    <location>
        <begin position="217"/>
        <end position="244"/>
    </location>
</feature>
<evidence type="ECO:0000313" key="6">
    <source>
        <dbReference type="EMBL" id="WIA21741.1"/>
    </source>
</evidence>
<accession>A0ABY8UMY6</accession>
<dbReference type="PROSITE" id="PS50174">
    <property type="entry name" value="G_PATCH"/>
    <property type="match status" value="1"/>
</dbReference>
<feature type="domain" description="RRM" evidence="4">
    <location>
        <begin position="390"/>
        <end position="476"/>
    </location>
</feature>
<keyword evidence="1" id="KW-0508">mRNA splicing</keyword>
<reference evidence="6 7" key="1">
    <citation type="submission" date="2023-05" db="EMBL/GenBank/DDBJ databases">
        <title>A 100% complete, gapless, phased diploid assembly of the Scenedesmus obliquus UTEX 3031 genome.</title>
        <authorList>
            <person name="Biondi T.C."/>
            <person name="Hanschen E.R."/>
            <person name="Kwon T."/>
            <person name="Eng W."/>
            <person name="Kruse C.P.S."/>
            <person name="Koehler S.I."/>
            <person name="Kunde Y."/>
            <person name="Gleasner C.D."/>
            <person name="You Mak K.T."/>
            <person name="Polle J."/>
            <person name="Hovde B.T."/>
            <person name="Starkenburg S.R."/>
        </authorList>
    </citation>
    <scope>NUCLEOTIDE SEQUENCE [LARGE SCALE GENOMIC DNA]</scope>
    <source>
        <strain evidence="6 7">DOE0152z</strain>
    </source>
</reference>
<dbReference type="PROSITE" id="PS50102">
    <property type="entry name" value="RRM"/>
    <property type="match status" value="1"/>
</dbReference>
<proteinExistence type="predicted"/>
<evidence type="ECO:0008006" key="8">
    <source>
        <dbReference type="Google" id="ProtNLM"/>
    </source>
</evidence>
<dbReference type="SMART" id="SM00361">
    <property type="entry name" value="RRM_1"/>
    <property type="match status" value="1"/>
</dbReference>
<feature type="compositionally biased region" description="Low complexity" evidence="3">
    <location>
        <begin position="294"/>
        <end position="317"/>
    </location>
</feature>
<evidence type="ECO:0000259" key="4">
    <source>
        <dbReference type="PROSITE" id="PS50102"/>
    </source>
</evidence>
<evidence type="ECO:0000256" key="2">
    <source>
        <dbReference type="PROSITE-ProRule" id="PRU00176"/>
    </source>
</evidence>
<dbReference type="InterPro" id="IPR040052">
    <property type="entry name" value="RBM17"/>
</dbReference>
<dbReference type="Pfam" id="PF01585">
    <property type="entry name" value="G-patch"/>
    <property type="match status" value="1"/>
</dbReference>
<dbReference type="InterPro" id="IPR000504">
    <property type="entry name" value="RRM_dom"/>
</dbReference>
<dbReference type="PIRSF" id="PIRSF031066">
    <property type="entry name" value="Splicing_factor_SPF45"/>
    <property type="match status" value="1"/>
</dbReference>
<evidence type="ECO:0000259" key="5">
    <source>
        <dbReference type="PROSITE" id="PS50174"/>
    </source>
</evidence>
<name>A0ABY8UMY6_TETOB</name>
<feature type="region of interest" description="Disordered" evidence="3">
    <location>
        <begin position="29"/>
        <end position="323"/>
    </location>
</feature>
<feature type="compositionally biased region" description="Low complexity" evidence="3">
    <location>
        <begin position="167"/>
        <end position="177"/>
    </location>
</feature>
<dbReference type="PANTHER" id="PTHR13288:SF8">
    <property type="entry name" value="SPLICING FACTOR 45"/>
    <property type="match status" value="1"/>
</dbReference>
<gene>
    <name evidence="6" type="ORF">OEZ85_000906</name>
</gene>
<keyword evidence="1" id="KW-0507">mRNA processing</keyword>
<dbReference type="Gene3D" id="3.30.70.330">
    <property type="match status" value="1"/>
</dbReference>
<dbReference type="SMART" id="SM00443">
    <property type="entry name" value="G_patch"/>
    <property type="match status" value="1"/>
</dbReference>
<dbReference type="InterPro" id="IPR000467">
    <property type="entry name" value="G_patch_dom"/>
</dbReference>